<dbReference type="EnsemblPlants" id="AES77634">
    <property type="protein sequence ID" value="AES77634"/>
    <property type="gene ID" value="MTR_7g013110"/>
</dbReference>
<feature type="region of interest" description="Disordered" evidence="1">
    <location>
        <begin position="335"/>
        <end position="394"/>
    </location>
</feature>
<name>G7L584_MEDTR</name>
<dbReference type="PANTHER" id="PTHR31286:SF60">
    <property type="entry name" value="PROTEIN, PUTATIVE-RELATED"/>
    <property type="match status" value="1"/>
</dbReference>
<dbReference type="PANTHER" id="PTHR31286">
    <property type="entry name" value="GLYCINE-RICH CELL WALL STRUCTURAL PROTEIN 1.8-LIKE"/>
    <property type="match status" value="1"/>
</dbReference>
<gene>
    <name evidence="2" type="ordered locus">MTR_7g013110</name>
</gene>
<dbReference type="HOGENOM" id="CLU_718381_0_0_1"/>
<feature type="compositionally biased region" description="Basic and acidic residues" evidence="1">
    <location>
        <begin position="381"/>
        <end position="392"/>
    </location>
</feature>
<evidence type="ECO:0000313" key="4">
    <source>
        <dbReference type="Proteomes" id="UP000002051"/>
    </source>
</evidence>
<reference evidence="3" key="3">
    <citation type="submission" date="2015-04" db="UniProtKB">
        <authorList>
            <consortium name="EnsemblPlants"/>
        </authorList>
    </citation>
    <scope>IDENTIFICATION</scope>
    <source>
        <strain evidence="3">cv. Jemalong A17</strain>
    </source>
</reference>
<evidence type="ECO:0000313" key="2">
    <source>
        <dbReference type="EMBL" id="AES77634.1"/>
    </source>
</evidence>
<dbReference type="Proteomes" id="UP000002051">
    <property type="component" value="Unassembled WGS sequence"/>
</dbReference>
<evidence type="ECO:0000256" key="1">
    <source>
        <dbReference type="SAM" id="MobiDB-lite"/>
    </source>
</evidence>
<feature type="compositionally biased region" description="Basic and acidic residues" evidence="1">
    <location>
        <begin position="354"/>
        <end position="369"/>
    </location>
</feature>
<reference evidence="2 4" key="1">
    <citation type="journal article" date="2011" name="Nature">
        <title>The Medicago genome provides insight into the evolution of rhizobial symbioses.</title>
        <authorList>
            <person name="Young N.D."/>
            <person name="Debelle F."/>
            <person name="Oldroyd G.E."/>
            <person name="Geurts R."/>
            <person name="Cannon S.B."/>
            <person name="Udvardi M.K."/>
            <person name="Benedito V.A."/>
            <person name="Mayer K.F."/>
            <person name="Gouzy J."/>
            <person name="Schoof H."/>
            <person name="Van de Peer Y."/>
            <person name="Proost S."/>
            <person name="Cook D.R."/>
            <person name="Meyers B.C."/>
            <person name="Spannagl M."/>
            <person name="Cheung F."/>
            <person name="De Mita S."/>
            <person name="Krishnakumar V."/>
            <person name="Gundlach H."/>
            <person name="Zhou S."/>
            <person name="Mudge J."/>
            <person name="Bharti A.K."/>
            <person name="Murray J.D."/>
            <person name="Naoumkina M.A."/>
            <person name="Rosen B."/>
            <person name="Silverstein K.A."/>
            <person name="Tang H."/>
            <person name="Rombauts S."/>
            <person name="Zhao P.X."/>
            <person name="Zhou P."/>
            <person name="Barbe V."/>
            <person name="Bardou P."/>
            <person name="Bechner M."/>
            <person name="Bellec A."/>
            <person name="Berger A."/>
            <person name="Berges H."/>
            <person name="Bidwell S."/>
            <person name="Bisseling T."/>
            <person name="Choisne N."/>
            <person name="Couloux A."/>
            <person name="Denny R."/>
            <person name="Deshpande S."/>
            <person name="Dai X."/>
            <person name="Doyle J.J."/>
            <person name="Dudez A.M."/>
            <person name="Farmer A.D."/>
            <person name="Fouteau S."/>
            <person name="Franken C."/>
            <person name="Gibelin C."/>
            <person name="Gish J."/>
            <person name="Goldstein S."/>
            <person name="Gonzalez A.J."/>
            <person name="Green P.J."/>
            <person name="Hallab A."/>
            <person name="Hartog M."/>
            <person name="Hua A."/>
            <person name="Humphray S.J."/>
            <person name="Jeong D.H."/>
            <person name="Jing Y."/>
            <person name="Jocker A."/>
            <person name="Kenton S.M."/>
            <person name="Kim D.J."/>
            <person name="Klee K."/>
            <person name="Lai H."/>
            <person name="Lang C."/>
            <person name="Lin S."/>
            <person name="Macmil S.L."/>
            <person name="Magdelenat G."/>
            <person name="Matthews L."/>
            <person name="McCorrison J."/>
            <person name="Monaghan E.L."/>
            <person name="Mun J.H."/>
            <person name="Najar F.Z."/>
            <person name="Nicholson C."/>
            <person name="Noirot C."/>
            <person name="O'Bleness M."/>
            <person name="Paule C.R."/>
            <person name="Poulain J."/>
            <person name="Prion F."/>
            <person name="Qin B."/>
            <person name="Qu C."/>
            <person name="Retzel E.F."/>
            <person name="Riddle C."/>
            <person name="Sallet E."/>
            <person name="Samain S."/>
            <person name="Samson N."/>
            <person name="Sanders I."/>
            <person name="Saurat O."/>
            <person name="Scarpelli C."/>
            <person name="Schiex T."/>
            <person name="Segurens B."/>
            <person name="Severin A.J."/>
            <person name="Sherrier D.J."/>
            <person name="Shi R."/>
            <person name="Sims S."/>
            <person name="Singer S.R."/>
            <person name="Sinharoy S."/>
            <person name="Sterck L."/>
            <person name="Viollet A."/>
            <person name="Wang B.B."/>
            <person name="Wang K."/>
            <person name="Wang M."/>
            <person name="Wang X."/>
            <person name="Warfsmann J."/>
            <person name="Weissenbach J."/>
            <person name="White D.D."/>
            <person name="White J.D."/>
            <person name="Wiley G.B."/>
            <person name="Wincker P."/>
            <person name="Xing Y."/>
            <person name="Yang L."/>
            <person name="Yao Z."/>
            <person name="Ying F."/>
            <person name="Zhai J."/>
            <person name="Zhou L."/>
            <person name="Zuber A."/>
            <person name="Denarie J."/>
            <person name="Dixon R.A."/>
            <person name="May G.D."/>
            <person name="Schwartz D.C."/>
            <person name="Rogers J."/>
            <person name="Quetier F."/>
            <person name="Town C.D."/>
            <person name="Roe B.A."/>
        </authorList>
    </citation>
    <scope>NUCLEOTIDE SEQUENCE [LARGE SCALE GENOMIC DNA]</scope>
    <source>
        <strain evidence="2">A17</strain>
        <strain evidence="3 4">cv. Jemalong A17</strain>
    </source>
</reference>
<organism evidence="2 4">
    <name type="scientific">Medicago truncatula</name>
    <name type="common">Barrel medic</name>
    <name type="synonym">Medicago tribuloides</name>
    <dbReference type="NCBI Taxonomy" id="3880"/>
    <lineage>
        <taxon>Eukaryota</taxon>
        <taxon>Viridiplantae</taxon>
        <taxon>Streptophyta</taxon>
        <taxon>Embryophyta</taxon>
        <taxon>Tracheophyta</taxon>
        <taxon>Spermatophyta</taxon>
        <taxon>Magnoliopsida</taxon>
        <taxon>eudicotyledons</taxon>
        <taxon>Gunneridae</taxon>
        <taxon>Pentapetalae</taxon>
        <taxon>rosids</taxon>
        <taxon>fabids</taxon>
        <taxon>Fabales</taxon>
        <taxon>Fabaceae</taxon>
        <taxon>Papilionoideae</taxon>
        <taxon>50 kb inversion clade</taxon>
        <taxon>NPAAA clade</taxon>
        <taxon>Hologalegina</taxon>
        <taxon>IRL clade</taxon>
        <taxon>Trifolieae</taxon>
        <taxon>Medicago</taxon>
    </lineage>
</organism>
<sequence>MAYTCSWSCVSDTVIVPTVTTIMQQPSSSANMQQNSLPTMTIAAALAGQKVVDDSPFPTSCIKGDALSIKIYQEEYHRGLEDCKNVLRARLTLNKGDKPYFARDLSNKIGKVWKTSAGWKMVPLGKGYYDFHFDSADDLRKIWPAGTVNLKLGLLRFSQWTKDFKYLLPQEYWRERILKEITSAVDCCSRGSPPKPTRQNNNNKDVGDSMLAIGSTWTRVPVPVASTVTTTQRVLVSDMSTPTSFAPTSLAIPASFPAPTLTFNSQMGSVVTSTSANSQMDMSLSSNTFSFPLHNVFDKISPGEFPHTMQVLEVVSPAAHVDVHSESAEQLHLTSREVLENPTMDDVSGLLSDEVDHNRSSPKELEESPKGSIESAPHSSHVVEHQEVHEGSVESMQVQTDIVVEHDDVHAGSHALKSLVVVEPPSVVSGSIHTAKEQDVVILQKQEVHPSKNIHHGLDLWARV</sequence>
<dbReference type="PaxDb" id="3880-AES77634"/>
<dbReference type="InterPro" id="IPR040256">
    <property type="entry name" value="At4g02000-like"/>
</dbReference>
<evidence type="ECO:0000313" key="3">
    <source>
        <dbReference type="EnsemblPlants" id="AES77634"/>
    </source>
</evidence>
<accession>G7L584</accession>
<dbReference type="EMBL" id="CM001223">
    <property type="protein sequence ID" value="AES77634.1"/>
    <property type="molecule type" value="Genomic_DNA"/>
</dbReference>
<keyword evidence="4" id="KW-1185">Reference proteome</keyword>
<protein>
    <submittedName>
        <fullName evidence="2">DUF4283 domain protein</fullName>
    </submittedName>
</protein>
<dbReference type="AlphaFoldDB" id="G7L584"/>
<proteinExistence type="predicted"/>
<reference evidence="2 4" key="2">
    <citation type="journal article" date="2014" name="BMC Genomics">
        <title>An improved genome release (version Mt4.0) for the model legume Medicago truncatula.</title>
        <authorList>
            <person name="Tang H."/>
            <person name="Krishnakumar V."/>
            <person name="Bidwell S."/>
            <person name="Rosen B."/>
            <person name="Chan A."/>
            <person name="Zhou S."/>
            <person name="Gentzbittel L."/>
            <person name="Childs K.L."/>
            <person name="Yandell M."/>
            <person name="Gundlach H."/>
            <person name="Mayer K.F."/>
            <person name="Schwartz D.C."/>
            <person name="Town C.D."/>
        </authorList>
    </citation>
    <scope>GENOME REANNOTATION</scope>
    <source>
        <strain evidence="3 4">cv. Jemalong A17</strain>
    </source>
</reference>